<dbReference type="Pfam" id="PF12836">
    <property type="entry name" value="HHH_3"/>
    <property type="match status" value="1"/>
</dbReference>
<dbReference type="FunFam" id="1.10.10.650:FF:000001">
    <property type="entry name" value="S1 RNA-binding domain 1"/>
    <property type="match status" value="1"/>
</dbReference>
<dbReference type="InterPro" id="IPR037027">
    <property type="entry name" value="YqgF/RNaseH-like_dom_sf"/>
</dbReference>
<dbReference type="HOGENOM" id="CLU_009833_0_2_9"/>
<dbReference type="FunFam" id="2.40.50.140:FF:000051">
    <property type="entry name" value="RNA-binding transcriptional accessory protein"/>
    <property type="match status" value="1"/>
</dbReference>
<evidence type="ECO:0000313" key="3">
    <source>
        <dbReference type="EMBL" id="EHL13961.1"/>
    </source>
</evidence>
<comment type="caution">
    <text evidence="3">The sequence shown here is derived from an EMBL/GenBank/DDBJ whole genome shotgun (WGS) entry which is preliminary data.</text>
</comment>
<dbReference type="Pfam" id="PF00575">
    <property type="entry name" value="S1"/>
    <property type="match status" value="1"/>
</dbReference>
<dbReference type="Gene3D" id="1.10.10.650">
    <property type="entry name" value="RuvA domain 2-like"/>
    <property type="match status" value="1"/>
</dbReference>
<keyword evidence="1" id="KW-0175">Coiled coil</keyword>
<dbReference type="InterPro" id="IPR055179">
    <property type="entry name" value="Tex-like_central_region"/>
</dbReference>
<dbReference type="SUPFAM" id="SSF53098">
    <property type="entry name" value="Ribonuclease H-like"/>
    <property type="match status" value="1"/>
</dbReference>
<keyword evidence="4" id="KW-1185">Reference proteome</keyword>
<dbReference type="SMART" id="SM00316">
    <property type="entry name" value="S1"/>
    <property type="match status" value="1"/>
</dbReference>
<dbReference type="Proteomes" id="UP000003527">
    <property type="component" value="Unassembled WGS sequence"/>
</dbReference>
<protein>
    <recommendedName>
        <fullName evidence="2">S1 motif domain-containing protein</fullName>
    </recommendedName>
</protein>
<evidence type="ECO:0000256" key="1">
    <source>
        <dbReference type="SAM" id="Coils"/>
    </source>
</evidence>
<dbReference type="Gene3D" id="1.10.3500.10">
    <property type="entry name" value="Tex N-terminal region-like"/>
    <property type="match status" value="1"/>
</dbReference>
<dbReference type="PROSITE" id="PS50126">
    <property type="entry name" value="S1"/>
    <property type="match status" value="1"/>
</dbReference>
<dbReference type="GO" id="GO:0003735">
    <property type="term" value="F:structural constituent of ribosome"/>
    <property type="evidence" value="ECO:0007669"/>
    <property type="project" value="TreeGrafter"/>
</dbReference>
<accession>G9WRM1</accession>
<dbReference type="GO" id="GO:0006139">
    <property type="term" value="P:nucleobase-containing compound metabolic process"/>
    <property type="evidence" value="ECO:0007669"/>
    <property type="project" value="InterPro"/>
</dbReference>
<dbReference type="GO" id="GO:0005737">
    <property type="term" value="C:cytoplasm"/>
    <property type="evidence" value="ECO:0007669"/>
    <property type="project" value="UniProtKB-ARBA"/>
</dbReference>
<dbReference type="Pfam" id="PF16921">
    <property type="entry name" value="Tex_YqgF"/>
    <property type="match status" value="1"/>
</dbReference>
<dbReference type="InterPro" id="IPR018974">
    <property type="entry name" value="Tex-like_N"/>
</dbReference>
<dbReference type="InterPro" id="IPR010994">
    <property type="entry name" value="RuvA_2-like"/>
</dbReference>
<dbReference type="InterPro" id="IPR044146">
    <property type="entry name" value="S1_Tex"/>
</dbReference>
<name>G9WRM1_9FIRM</name>
<dbReference type="SUPFAM" id="SSF50249">
    <property type="entry name" value="Nucleic acid-binding proteins"/>
    <property type="match status" value="1"/>
</dbReference>
<evidence type="ECO:0000313" key="4">
    <source>
        <dbReference type="Proteomes" id="UP000003527"/>
    </source>
</evidence>
<evidence type="ECO:0000259" key="2">
    <source>
        <dbReference type="PROSITE" id="PS50126"/>
    </source>
</evidence>
<dbReference type="PATRIC" id="fig|796944.3.peg.249"/>
<dbReference type="PANTHER" id="PTHR10724">
    <property type="entry name" value="30S RIBOSOMAL PROTEIN S1"/>
    <property type="match status" value="1"/>
</dbReference>
<dbReference type="Gene3D" id="2.40.50.140">
    <property type="entry name" value="Nucleic acid-binding proteins"/>
    <property type="match status" value="1"/>
</dbReference>
<dbReference type="Gene3D" id="1.10.150.310">
    <property type="entry name" value="Tex RuvX-like domain-like"/>
    <property type="match status" value="1"/>
</dbReference>
<dbReference type="InterPro" id="IPR032639">
    <property type="entry name" value="Tex_YqgF"/>
</dbReference>
<dbReference type="InterPro" id="IPR041692">
    <property type="entry name" value="HHH_9"/>
</dbReference>
<dbReference type="Pfam" id="PF09371">
    <property type="entry name" value="Tex_N"/>
    <property type="match status" value="1"/>
</dbReference>
<dbReference type="InterPro" id="IPR012337">
    <property type="entry name" value="RNaseH-like_sf"/>
</dbReference>
<feature type="domain" description="S1 motif" evidence="2">
    <location>
        <begin position="648"/>
        <end position="717"/>
    </location>
</feature>
<dbReference type="SMART" id="SM00732">
    <property type="entry name" value="YqgFc"/>
    <property type="match status" value="1"/>
</dbReference>
<dbReference type="SUPFAM" id="SSF158832">
    <property type="entry name" value="Tex N-terminal region-like"/>
    <property type="match status" value="1"/>
</dbReference>
<dbReference type="Pfam" id="PF22706">
    <property type="entry name" value="Tex_central_region"/>
    <property type="match status" value="1"/>
</dbReference>
<dbReference type="InterPro" id="IPR023323">
    <property type="entry name" value="Tex-like_dom_sf"/>
</dbReference>
<dbReference type="CDD" id="cd05685">
    <property type="entry name" value="S1_Tex"/>
    <property type="match status" value="1"/>
</dbReference>
<dbReference type="PANTHER" id="PTHR10724:SF10">
    <property type="entry name" value="S1 RNA-BINDING DOMAIN-CONTAINING PROTEIN 1"/>
    <property type="match status" value="1"/>
</dbReference>
<reference evidence="3 4" key="1">
    <citation type="submission" date="2011-08" db="EMBL/GenBank/DDBJ databases">
        <title>The Genome Sequence of Oribacterium sp. ACB7.</title>
        <authorList>
            <consortium name="The Broad Institute Genome Sequencing Platform"/>
            <person name="Earl A."/>
            <person name="Ward D."/>
            <person name="Feldgarden M."/>
            <person name="Gevers D."/>
            <person name="Sizova M."/>
            <person name="Hazen A."/>
            <person name="Epstein S."/>
            <person name="Young S.K."/>
            <person name="Zeng Q."/>
            <person name="Gargeya S."/>
            <person name="Fitzgerald M."/>
            <person name="Haas B."/>
            <person name="Abouelleil A."/>
            <person name="Alvarado L."/>
            <person name="Arachchi H.M."/>
            <person name="Berlin A."/>
            <person name="Brown A."/>
            <person name="Chapman S.B."/>
            <person name="Chen Z."/>
            <person name="Dunbar C."/>
            <person name="Freedman E."/>
            <person name="Gearin G."/>
            <person name="Gellesch M."/>
            <person name="Goldberg J."/>
            <person name="Griggs A."/>
            <person name="Gujja S."/>
            <person name="Heiman D."/>
            <person name="Howarth C."/>
            <person name="Larson L."/>
            <person name="Lui A."/>
            <person name="MacDonald P.J.P."/>
            <person name="Montmayeur A."/>
            <person name="Murphy C."/>
            <person name="Neiman D."/>
            <person name="Pearson M."/>
            <person name="Priest M."/>
            <person name="Roberts A."/>
            <person name="Saif S."/>
            <person name="Shea T."/>
            <person name="Shenoy N."/>
            <person name="Sisk P."/>
            <person name="Stolte C."/>
            <person name="Sykes S."/>
            <person name="Wortman J."/>
            <person name="Nusbaum C."/>
            <person name="Birren B."/>
        </authorList>
    </citation>
    <scope>NUCLEOTIDE SEQUENCE [LARGE SCALE GENOMIC DNA]</scope>
    <source>
        <strain evidence="3 4">ACB7</strain>
    </source>
</reference>
<feature type="coiled-coil region" evidence="1">
    <location>
        <begin position="46"/>
        <end position="73"/>
    </location>
</feature>
<dbReference type="AlphaFoldDB" id="G9WRM1"/>
<dbReference type="InterPro" id="IPR050437">
    <property type="entry name" value="Ribos_protein_bS1-like"/>
</dbReference>
<dbReference type="InterPro" id="IPR023319">
    <property type="entry name" value="Tex-like_HTH_dom_sf"/>
</dbReference>
<sequence length="720" mass="80419">MNIIQKIAEDLSLKKMQVEAAVQLLDEGNTVPFIARYRKEATHGLNDEELRSLEEKLQYLRNLEERRESILNSIAEQGKLTDELKAQIEAADTAVRLEDLYLPYKKKRRTRGMIAREKGLEGLAKAILTPGINPVKEAENYLSEEKEVHSVEEALNYAKDILAEEFSENASYREWIRNKTMELGSISSSKKDAEENPDAKTYEMYFDYEEKVKTIPGYRTLAINRGEKEKVLSVKLNFPQEEIIAYLEKQAGKDLQGENLRLLQEAVLDSFKRLISPSIETEIRNILTEKAEDGAIAIFADNLKQLLMQAPIVGKVVLGWDPGFRTGCKIAVVDPTGKVLDTTVIYPTPPKNQVKEAMAVIHKLIEKHKVDIIALGNGTASRESEKVISDYIHETKSKVQYVIVNEAGASVYSASKLATEEFPNFDTGERSSTSMARRLQDPLAELVKIEPKAIGVGQYQHDMNQNKLEEQLNNTVEDCVNHVGVDLNTASAALLSYISGINKTLAKNIVVYREENGAFKSRKELLKVAKLGPKAFEQSAGFLRIREGKEVLDRTSVHPESYQKTKELLALLNLNEKDIAEGKGKDIAKMISALPGGMKAIEEKLEIGSFTLKDIVEALAKPGRDPREDVPAPVLRSDVLELSDLKEGMILEGTVRNVLDFGAFVDIGVHQDGLVHISALSKKFVKHPLDVVKLGDIVKVKILSVDMERKKISLSMKDAE</sequence>
<dbReference type="FunFam" id="1.10.150.310:FF:000001">
    <property type="entry name" value="RNA-binding transcriptional accessory protein"/>
    <property type="match status" value="1"/>
</dbReference>
<dbReference type="RefSeq" id="WP_009537456.1">
    <property type="nucleotide sequence ID" value="NZ_JH414506.1"/>
</dbReference>
<organism evidence="3 4">
    <name type="scientific">Oribacterium asaccharolyticum ACB7</name>
    <dbReference type="NCBI Taxonomy" id="796944"/>
    <lineage>
        <taxon>Bacteria</taxon>
        <taxon>Bacillati</taxon>
        <taxon>Bacillota</taxon>
        <taxon>Clostridia</taxon>
        <taxon>Lachnospirales</taxon>
        <taxon>Lachnospiraceae</taxon>
        <taxon>Oribacterium</taxon>
    </lineage>
</organism>
<dbReference type="InterPro" id="IPR006641">
    <property type="entry name" value="YqgF/RNaseH-like_dom"/>
</dbReference>
<dbReference type="EMBL" id="AFZD01000004">
    <property type="protein sequence ID" value="EHL13961.1"/>
    <property type="molecule type" value="Genomic_DNA"/>
</dbReference>
<dbReference type="Gene3D" id="3.30.420.140">
    <property type="entry name" value="YqgF/RNase H-like domain"/>
    <property type="match status" value="1"/>
</dbReference>
<dbReference type="FunFam" id="3.30.420.140:FF:000001">
    <property type="entry name" value="RNA-binding transcriptional accessory protein"/>
    <property type="match status" value="1"/>
</dbReference>
<gene>
    <name evidence="3" type="ORF">HMPREF9624_01737</name>
</gene>
<dbReference type="InterPro" id="IPR012340">
    <property type="entry name" value="NA-bd_OB-fold"/>
</dbReference>
<dbReference type="InterPro" id="IPR003029">
    <property type="entry name" value="S1_domain"/>
</dbReference>
<dbReference type="SUPFAM" id="SSF47781">
    <property type="entry name" value="RuvA domain 2-like"/>
    <property type="match status" value="2"/>
</dbReference>
<proteinExistence type="predicted"/>
<dbReference type="GO" id="GO:0006412">
    <property type="term" value="P:translation"/>
    <property type="evidence" value="ECO:0007669"/>
    <property type="project" value="TreeGrafter"/>
</dbReference>
<dbReference type="Pfam" id="PF17674">
    <property type="entry name" value="HHH_9"/>
    <property type="match status" value="1"/>
</dbReference>
<dbReference type="GO" id="GO:0003729">
    <property type="term" value="F:mRNA binding"/>
    <property type="evidence" value="ECO:0007669"/>
    <property type="project" value="UniProtKB-ARBA"/>
</dbReference>